<dbReference type="PANTHER" id="PTHR30579:SF7">
    <property type="entry name" value="HTH-TYPE TRANSCRIPTIONAL REGULATOR LRHA-RELATED"/>
    <property type="match status" value="1"/>
</dbReference>
<dbReference type="Pfam" id="PF03466">
    <property type="entry name" value="LysR_substrate"/>
    <property type="match status" value="1"/>
</dbReference>
<evidence type="ECO:0000256" key="2">
    <source>
        <dbReference type="ARBA" id="ARBA00023015"/>
    </source>
</evidence>
<dbReference type="SUPFAM" id="SSF53850">
    <property type="entry name" value="Periplasmic binding protein-like II"/>
    <property type="match status" value="1"/>
</dbReference>
<evidence type="ECO:0000256" key="3">
    <source>
        <dbReference type="ARBA" id="ARBA00023125"/>
    </source>
</evidence>
<dbReference type="PANTHER" id="PTHR30579">
    <property type="entry name" value="TRANSCRIPTIONAL REGULATOR"/>
    <property type="match status" value="1"/>
</dbReference>
<dbReference type="EMBL" id="QJRN01000011">
    <property type="protein sequence ID" value="PYC34607.1"/>
    <property type="molecule type" value="Genomic_DNA"/>
</dbReference>
<evidence type="ECO:0000256" key="4">
    <source>
        <dbReference type="ARBA" id="ARBA00023163"/>
    </source>
</evidence>
<dbReference type="InterPro" id="IPR036390">
    <property type="entry name" value="WH_DNA-bd_sf"/>
</dbReference>
<evidence type="ECO:0000259" key="5">
    <source>
        <dbReference type="PROSITE" id="PS50931"/>
    </source>
</evidence>
<protein>
    <submittedName>
        <fullName evidence="6">LysR family transcriptional regulator</fullName>
    </submittedName>
</protein>
<proteinExistence type="inferred from homology"/>
<dbReference type="PRINTS" id="PR00039">
    <property type="entry name" value="HTHLYSR"/>
</dbReference>
<dbReference type="Pfam" id="PF00126">
    <property type="entry name" value="HTH_1"/>
    <property type="match status" value="1"/>
</dbReference>
<dbReference type="FunFam" id="1.10.10.10:FF:000001">
    <property type="entry name" value="LysR family transcriptional regulator"/>
    <property type="match status" value="1"/>
</dbReference>
<dbReference type="InterPro" id="IPR005119">
    <property type="entry name" value="LysR_subst-bd"/>
</dbReference>
<comment type="similarity">
    <text evidence="1">Belongs to the LysR transcriptional regulatory family.</text>
</comment>
<organism evidence="6 7">
    <name type="scientific">Pseudomonas protegens</name>
    <dbReference type="NCBI Taxonomy" id="380021"/>
    <lineage>
        <taxon>Bacteria</taxon>
        <taxon>Pseudomonadati</taxon>
        <taxon>Pseudomonadota</taxon>
        <taxon>Gammaproteobacteria</taxon>
        <taxon>Pseudomonadales</taxon>
        <taxon>Pseudomonadaceae</taxon>
        <taxon>Pseudomonas</taxon>
    </lineage>
</organism>
<dbReference type="InterPro" id="IPR050176">
    <property type="entry name" value="LTTR"/>
</dbReference>
<comment type="caution">
    <text evidence="6">The sequence shown here is derived from an EMBL/GenBank/DDBJ whole genome shotgun (WGS) entry which is preliminary data.</text>
</comment>
<name>A0A9Q6IFM0_9PSED</name>
<evidence type="ECO:0000313" key="6">
    <source>
        <dbReference type="EMBL" id="PYC34607.1"/>
    </source>
</evidence>
<gene>
    <name evidence="6" type="ORF">DMX08_18160</name>
</gene>
<evidence type="ECO:0000256" key="1">
    <source>
        <dbReference type="ARBA" id="ARBA00009437"/>
    </source>
</evidence>
<dbReference type="GO" id="GO:0003677">
    <property type="term" value="F:DNA binding"/>
    <property type="evidence" value="ECO:0007669"/>
    <property type="project" value="UniProtKB-KW"/>
</dbReference>
<dbReference type="Gene3D" id="1.10.10.10">
    <property type="entry name" value="Winged helix-like DNA-binding domain superfamily/Winged helix DNA-binding domain"/>
    <property type="match status" value="1"/>
</dbReference>
<keyword evidence="4" id="KW-0804">Transcription</keyword>
<accession>A0A9Q6IFM0</accession>
<dbReference type="AlphaFoldDB" id="A0A9Q6IFM0"/>
<dbReference type="GO" id="GO:0003700">
    <property type="term" value="F:DNA-binding transcription factor activity"/>
    <property type="evidence" value="ECO:0007669"/>
    <property type="project" value="InterPro"/>
</dbReference>
<sequence>MFDALLLRTFVAVVDEQGFSRAAQKLHLTQSAVSGHLRRLEQQVGKPLLQRTTRSQQLTADGERLMAYARAILALNRDAWTELTRVPFHGRVGIGLAEDFAEPRLLRALLDFAGQFPGIQLDVQVSIPGTLLDLLAQGSLQLVVGSLCETAAPGQLLWSEPLVWAGLPQSVAPLPEPLPLALFPEPCPYRAVALGRLAKAGIAQRTAMLCSSNGALRAAVLSGFAVAPMAVSQLGAGLCALGAEYGLPELPQAQFRLFTASDADPAVVATLTQVIVEYCSSRRSAL</sequence>
<keyword evidence="2" id="KW-0805">Transcription regulation</keyword>
<keyword evidence="3" id="KW-0238">DNA-binding</keyword>
<dbReference type="RefSeq" id="WP_102882520.1">
    <property type="nucleotide sequence ID" value="NZ_CP063455.1"/>
</dbReference>
<dbReference type="SUPFAM" id="SSF46785">
    <property type="entry name" value="Winged helix' DNA-binding domain"/>
    <property type="match status" value="1"/>
</dbReference>
<reference evidence="6 7" key="1">
    <citation type="submission" date="2018-06" db="EMBL/GenBank/DDBJ databases">
        <title>Pseudomonas diversity within urban Lake Michigan freshwaters.</title>
        <authorList>
            <person name="Batrich M."/>
            <person name="Hatzopoulos T."/>
            <person name="Putonti C."/>
        </authorList>
    </citation>
    <scope>NUCLEOTIDE SEQUENCE [LARGE SCALE GENOMIC DNA]</scope>
    <source>
        <strain evidence="6 7">MB-090624</strain>
    </source>
</reference>
<evidence type="ECO:0000313" key="7">
    <source>
        <dbReference type="Proteomes" id="UP000248188"/>
    </source>
</evidence>
<dbReference type="OrthoDB" id="5723059at2"/>
<dbReference type="Gene3D" id="3.40.190.10">
    <property type="entry name" value="Periplasmic binding protein-like II"/>
    <property type="match status" value="2"/>
</dbReference>
<dbReference type="InterPro" id="IPR000847">
    <property type="entry name" value="LysR_HTH_N"/>
</dbReference>
<dbReference type="InterPro" id="IPR036388">
    <property type="entry name" value="WH-like_DNA-bd_sf"/>
</dbReference>
<dbReference type="Proteomes" id="UP000248188">
    <property type="component" value="Unassembled WGS sequence"/>
</dbReference>
<feature type="domain" description="HTH lysR-type" evidence="5">
    <location>
        <begin position="6"/>
        <end position="59"/>
    </location>
</feature>
<dbReference type="PROSITE" id="PS50931">
    <property type="entry name" value="HTH_LYSR"/>
    <property type="match status" value="1"/>
</dbReference>